<dbReference type="GO" id="GO:0005576">
    <property type="term" value="C:extracellular region"/>
    <property type="evidence" value="ECO:0007669"/>
    <property type="project" value="UniProtKB-SubCell"/>
</dbReference>
<dbReference type="CDD" id="cd00054">
    <property type="entry name" value="EGF_CA"/>
    <property type="match status" value="1"/>
</dbReference>
<dbReference type="EMBL" id="BTRK01000006">
    <property type="protein sequence ID" value="GMR57344.1"/>
    <property type="molecule type" value="Genomic_DNA"/>
</dbReference>
<dbReference type="FunFam" id="2.10.25.10:FF:000014">
    <property type="entry name" value="Latent-transforming growth factor beta-binding protein 3"/>
    <property type="match status" value="1"/>
</dbReference>
<accession>A0AAN5IAB6</accession>
<dbReference type="PROSITE" id="PS50026">
    <property type="entry name" value="EGF_3"/>
    <property type="match status" value="1"/>
</dbReference>
<dbReference type="InterPro" id="IPR018097">
    <property type="entry name" value="EGF_Ca-bd_CS"/>
</dbReference>
<evidence type="ECO:0000256" key="2">
    <source>
        <dbReference type="ARBA" id="ARBA00022525"/>
    </source>
</evidence>
<dbReference type="GO" id="GO:0005509">
    <property type="term" value="F:calcium ion binding"/>
    <property type="evidence" value="ECO:0007669"/>
    <property type="project" value="InterPro"/>
</dbReference>
<keyword evidence="3 8" id="KW-0245">EGF-like domain</keyword>
<evidence type="ECO:0000256" key="7">
    <source>
        <dbReference type="ARBA" id="ARBA00023180"/>
    </source>
</evidence>
<evidence type="ECO:0000256" key="4">
    <source>
        <dbReference type="ARBA" id="ARBA00022729"/>
    </source>
</evidence>
<dbReference type="InterPro" id="IPR050751">
    <property type="entry name" value="ECM_structural_protein"/>
</dbReference>
<keyword evidence="2" id="KW-0964">Secreted</keyword>
<keyword evidence="7" id="KW-0325">Glycoprotein</keyword>
<gene>
    <name evidence="10" type="ORF">PMAYCL1PPCAC_27539</name>
</gene>
<dbReference type="PANTHER" id="PTHR24034:SF89">
    <property type="entry name" value="COMPLEMENT COMPONENT C1Q RECEPTOR"/>
    <property type="match status" value="1"/>
</dbReference>
<evidence type="ECO:0000313" key="10">
    <source>
        <dbReference type="EMBL" id="GMR57344.1"/>
    </source>
</evidence>
<name>A0AAN5IAB6_9BILA</name>
<comment type="caution">
    <text evidence="8">Lacks conserved residue(s) required for the propagation of feature annotation.</text>
</comment>
<sequence length="106" mass="11561">QGPWYSCVCKPGFHVLNESNPVCVDIDECQSNPCHHRVECVNLPGRFVCSGCPHGYESVGDNCVDIDECSSSSFSPCSKSPLVRCIHTAGSFHCDHCPFGYQGDAY</sequence>
<dbReference type="Gene3D" id="2.10.25.10">
    <property type="entry name" value="Laminin"/>
    <property type="match status" value="3"/>
</dbReference>
<dbReference type="SMART" id="SM00181">
    <property type="entry name" value="EGF"/>
    <property type="match status" value="1"/>
</dbReference>
<feature type="non-terminal residue" evidence="10">
    <location>
        <position position="106"/>
    </location>
</feature>
<evidence type="ECO:0000256" key="6">
    <source>
        <dbReference type="ARBA" id="ARBA00023157"/>
    </source>
</evidence>
<reference evidence="11" key="1">
    <citation type="submission" date="2022-10" db="EMBL/GenBank/DDBJ databases">
        <title>Genome assembly of Pristionchus species.</title>
        <authorList>
            <person name="Yoshida K."/>
            <person name="Sommer R.J."/>
        </authorList>
    </citation>
    <scope>NUCLEOTIDE SEQUENCE [LARGE SCALE GENOMIC DNA]</scope>
    <source>
        <strain evidence="11">RS5460</strain>
    </source>
</reference>
<feature type="non-terminal residue" evidence="10">
    <location>
        <position position="1"/>
    </location>
</feature>
<evidence type="ECO:0000259" key="9">
    <source>
        <dbReference type="PROSITE" id="PS50026"/>
    </source>
</evidence>
<dbReference type="PROSITE" id="PS01187">
    <property type="entry name" value="EGF_CA"/>
    <property type="match status" value="1"/>
</dbReference>
<comment type="caution">
    <text evidence="10">The sequence shown here is derived from an EMBL/GenBank/DDBJ whole genome shotgun (WGS) entry which is preliminary data.</text>
</comment>
<protein>
    <recommendedName>
        <fullName evidence="9">EGF-like domain-containing protein</fullName>
    </recommendedName>
</protein>
<keyword evidence="6" id="KW-1015">Disulfide bond</keyword>
<evidence type="ECO:0000256" key="8">
    <source>
        <dbReference type="PROSITE-ProRule" id="PRU00076"/>
    </source>
</evidence>
<organism evidence="10 11">
    <name type="scientific">Pristionchus mayeri</name>
    <dbReference type="NCBI Taxonomy" id="1317129"/>
    <lineage>
        <taxon>Eukaryota</taxon>
        <taxon>Metazoa</taxon>
        <taxon>Ecdysozoa</taxon>
        <taxon>Nematoda</taxon>
        <taxon>Chromadorea</taxon>
        <taxon>Rhabditida</taxon>
        <taxon>Rhabditina</taxon>
        <taxon>Diplogasteromorpha</taxon>
        <taxon>Diplogasteroidea</taxon>
        <taxon>Neodiplogasteridae</taxon>
        <taxon>Pristionchus</taxon>
    </lineage>
</organism>
<proteinExistence type="predicted"/>
<comment type="subcellular location">
    <subcellularLocation>
        <location evidence="1">Secreted</location>
    </subcellularLocation>
</comment>
<dbReference type="Proteomes" id="UP001328107">
    <property type="component" value="Unassembled WGS sequence"/>
</dbReference>
<evidence type="ECO:0000313" key="11">
    <source>
        <dbReference type="Proteomes" id="UP001328107"/>
    </source>
</evidence>
<evidence type="ECO:0000256" key="5">
    <source>
        <dbReference type="ARBA" id="ARBA00022737"/>
    </source>
</evidence>
<evidence type="ECO:0000256" key="1">
    <source>
        <dbReference type="ARBA" id="ARBA00004613"/>
    </source>
</evidence>
<feature type="domain" description="EGF-like" evidence="9">
    <location>
        <begin position="25"/>
        <end position="64"/>
    </location>
</feature>
<dbReference type="InterPro" id="IPR000742">
    <property type="entry name" value="EGF"/>
</dbReference>
<dbReference type="SMART" id="SM00179">
    <property type="entry name" value="EGF_CA"/>
    <property type="match status" value="2"/>
</dbReference>
<dbReference type="Pfam" id="PF07645">
    <property type="entry name" value="EGF_CA"/>
    <property type="match status" value="2"/>
</dbReference>
<keyword evidence="4" id="KW-0732">Signal</keyword>
<dbReference type="AlphaFoldDB" id="A0AAN5IAB6"/>
<dbReference type="PANTHER" id="PTHR24034">
    <property type="entry name" value="EGF-LIKE DOMAIN-CONTAINING PROTEIN"/>
    <property type="match status" value="1"/>
</dbReference>
<dbReference type="SUPFAM" id="SSF57196">
    <property type="entry name" value="EGF/Laminin"/>
    <property type="match status" value="1"/>
</dbReference>
<evidence type="ECO:0000256" key="3">
    <source>
        <dbReference type="ARBA" id="ARBA00022536"/>
    </source>
</evidence>
<keyword evidence="11" id="KW-1185">Reference proteome</keyword>
<dbReference type="InterPro" id="IPR049883">
    <property type="entry name" value="NOTCH1_EGF-like"/>
</dbReference>
<dbReference type="InterPro" id="IPR001881">
    <property type="entry name" value="EGF-like_Ca-bd_dom"/>
</dbReference>
<keyword evidence="5" id="KW-0677">Repeat</keyword>